<dbReference type="STRING" id="1121421.SAMN02745123_03863"/>
<organism evidence="1 2">
    <name type="scientific">Desulforamulus aeronauticus DSM 10349</name>
    <dbReference type="NCBI Taxonomy" id="1121421"/>
    <lineage>
        <taxon>Bacteria</taxon>
        <taxon>Bacillati</taxon>
        <taxon>Bacillota</taxon>
        <taxon>Clostridia</taxon>
        <taxon>Eubacteriales</taxon>
        <taxon>Peptococcaceae</taxon>
        <taxon>Desulforamulus</taxon>
    </lineage>
</organism>
<dbReference type="PANTHER" id="PTHR34547">
    <property type="entry name" value="YACP-LIKE NYN DOMAIN PROTEIN"/>
    <property type="match status" value="1"/>
</dbReference>
<protein>
    <recommendedName>
        <fullName evidence="3">NYN domain-containing protein</fullName>
    </recommendedName>
</protein>
<evidence type="ECO:0000313" key="1">
    <source>
        <dbReference type="EMBL" id="SHK99833.1"/>
    </source>
</evidence>
<dbReference type="Pfam" id="PF05991">
    <property type="entry name" value="NYN_YacP"/>
    <property type="match status" value="1"/>
</dbReference>
<dbReference type="EMBL" id="FRAR01000037">
    <property type="protein sequence ID" value="SHK99833.1"/>
    <property type="molecule type" value="Genomic_DNA"/>
</dbReference>
<evidence type="ECO:0000313" key="2">
    <source>
        <dbReference type="Proteomes" id="UP000183997"/>
    </source>
</evidence>
<keyword evidence="2" id="KW-1185">Reference proteome</keyword>
<dbReference type="PANTHER" id="PTHR34547:SF1">
    <property type="entry name" value="YACP-LIKE NYN DOMAIN PROTEIN"/>
    <property type="match status" value="1"/>
</dbReference>
<dbReference type="InterPro" id="IPR010298">
    <property type="entry name" value="YacP-like"/>
</dbReference>
<gene>
    <name evidence="1" type="ORF">SAMN02745123_03863</name>
</gene>
<proteinExistence type="predicted"/>
<reference evidence="2" key="1">
    <citation type="submission" date="2016-11" db="EMBL/GenBank/DDBJ databases">
        <authorList>
            <person name="Varghese N."/>
            <person name="Submissions S."/>
        </authorList>
    </citation>
    <scope>NUCLEOTIDE SEQUENCE [LARGE SCALE GENOMIC DNA]</scope>
    <source>
        <strain evidence="2">DSM 10349</strain>
    </source>
</reference>
<dbReference type="AlphaFoldDB" id="A0A1M6X1N5"/>
<accession>A0A1M6X1N5</accession>
<dbReference type="Proteomes" id="UP000183997">
    <property type="component" value="Unassembled WGS sequence"/>
</dbReference>
<evidence type="ECO:0008006" key="3">
    <source>
        <dbReference type="Google" id="ProtNLM"/>
    </source>
</evidence>
<sequence>MSMQEFYVVDGYNIIHAWPDFAGMIDNGLDHCRDKLIDMLANFAGFSGSSVRIVFDAHLVKSGVERCDVIHGVEVFYTQEGETADSLIERIVGDLGKLGTVYVVTSDWDEQRIIFGRGAYRLTPKEFKKQVFKVNKEGQEGFNKVNPTEGYLEDKLPSDIRVILEKWRRSKN</sequence>
<dbReference type="CDD" id="cd10912">
    <property type="entry name" value="PIN_YacP-like"/>
    <property type="match status" value="1"/>
</dbReference>
<name>A0A1M6X1N5_9FIRM</name>